<protein>
    <submittedName>
        <fullName evidence="1">Ribosomal protein S27E</fullName>
    </submittedName>
</protein>
<keyword evidence="2" id="KW-1185">Reference proteome</keyword>
<dbReference type="RefSeq" id="WP_209510371.1">
    <property type="nucleotide sequence ID" value="NZ_JAGGKS010000001.1"/>
</dbReference>
<organism evidence="1 2">
    <name type="scientific">Sedimentibacter acidaminivorans</name>
    <dbReference type="NCBI Taxonomy" id="913099"/>
    <lineage>
        <taxon>Bacteria</taxon>
        <taxon>Bacillati</taxon>
        <taxon>Bacillota</taxon>
        <taxon>Tissierellia</taxon>
        <taxon>Sedimentibacter</taxon>
    </lineage>
</organism>
<reference evidence="1 2" key="1">
    <citation type="submission" date="2021-03" db="EMBL/GenBank/DDBJ databases">
        <title>Genomic Encyclopedia of Type Strains, Phase IV (KMG-IV): sequencing the most valuable type-strain genomes for metagenomic binning, comparative biology and taxonomic classification.</title>
        <authorList>
            <person name="Goeker M."/>
        </authorList>
    </citation>
    <scope>NUCLEOTIDE SEQUENCE [LARGE SCALE GENOMIC DNA]</scope>
    <source>
        <strain evidence="1 2">DSM 24004</strain>
    </source>
</reference>
<evidence type="ECO:0000313" key="1">
    <source>
        <dbReference type="EMBL" id="MBP1924622.1"/>
    </source>
</evidence>
<accession>A0ABS4GAA9</accession>
<dbReference type="GO" id="GO:0005840">
    <property type="term" value="C:ribosome"/>
    <property type="evidence" value="ECO:0007669"/>
    <property type="project" value="UniProtKB-KW"/>
</dbReference>
<evidence type="ECO:0000313" key="2">
    <source>
        <dbReference type="Proteomes" id="UP001519342"/>
    </source>
</evidence>
<dbReference type="EMBL" id="JAGGKS010000001">
    <property type="protein sequence ID" value="MBP1924622.1"/>
    <property type="molecule type" value="Genomic_DNA"/>
</dbReference>
<gene>
    <name evidence="1" type="ORF">J2Z76_000475</name>
</gene>
<comment type="caution">
    <text evidence="1">The sequence shown here is derived from an EMBL/GenBank/DDBJ whole genome shotgun (WGS) entry which is preliminary data.</text>
</comment>
<keyword evidence="1" id="KW-0687">Ribonucleoprotein</keyword>
<name>A0ABS4GAA9_9FIRM</name>
<dbReference type="Proteomes" id="UP001519342">
    <property type="component" value="Unassembled WGS sequence"/>
</dbReference>
<sequence>MAKNKNITKLHCPECGMEHHINKHTQINCLCLAKLVVIKNGKEKQLVKTEDSVTVKKGIQVKCRDCISYFPKDVLGDCLDIDNMKRNVDGNCARICKKFKEK</sequence>
<proteinExistence type="predicted"/>
<keyword evidence="1" id="KW-0689">Ribosomal protein</keyword>